<accession>A0A345DBS3</accession>
<evidence type="ECO:0000313" key="1">
    <source>
        <dbReference type="EMBL" id="AXF85811.1"/>
    </source>
</evidence>
<reference evidence="2" key="1">
    <citation type="submission" date="2018-07" db="EMBL/GenBank/DDBJ databases">
        <authorList>
            <person name="Kim H."/>
        </authorList>
    </citation>
    <scope>NUCLEOTIDE SEQUENCE [LARGE SCALE GENOMIC DNA]</scope>
    <source>
        <strain evidence="2">F02</strain>
    </source>
</reference>
<dbReference type="EMBL" id="CP031124">
    <property type="protein sequence ID" value="AXF85811.1"/>
    <property type="molecule type" value="Genomic_DNA"/>
</dbReference>
<dbReference type="Gene3D" id="3.10.20.850">
    <property type="entry name" value="Protein of unknown function DUF3861"/>
    <property type="match status" value="1"/>
</dbReference>
<dbReference type="OrthoDB" id="119700at2"/>
<dbReference type="InterPro" id="IPR038194">
    <property type="entry name" value="DUF3861_sf"/>
</dbReference>
<protein>
    <recommendedName>
        <fullName evidence="3">DUF3861 domain-containing protein</fullName>
    </recommendedName>
</protein>
<dbReference type="AlphaFoldDB" id="A0A345DBS3"/>
<dbReference type="InterPro" id="IPR024476">
    <property type="entry name" value="DUF3861"/>
</dbReference>
<dbReference type="KEGG" id="hyf:DTO96_101551"/>
<dbReference type="Pfam" id="PF12977">
    <property type="entry name" value="DUF3861"/>
    <property type="match status" value="1"/>
</dbReference>
<keyword evidence="2" id="KW-1185">Reference proteome</keyword>
<evidence type="ECO:0008006" key="3">
    <source>
        <dbReference type="Google" id="ProtNLM"/>
    </source>
</evidence>
<organism evidence="1 2">
    <name type="scientific">Ephemeroptericola cinctiostellae</name>
    <dbReference type="NCBI Taxonomy" id="2268024"/>
    <lineage>
        <taxon>Bacteria</taxon>
        <taxon>Pseudomonadati</taxon>
        <taxon>Pseudomonadota</taxon>
        <taxon>Betaproteobacteria</taxon>
        <taxon>Burkholderiales</taxon>
        <taxon>Burkholderiaceae</taxon>
        <taxon>Ephemeroptericola</taxon>
    </lineage>
</organism>
<dbReference type="RefSeq" id="WP_114562966.1">
    <property type="nucleotide sequence ID" value="NZ_CP031124.1"/>
</dbReference>
<proteinExistence type="predicted"/>
<gene>
    <name evidence="1" type="ORF">DTO96_101551</name>
</gene>
<sequence length="98" mass="11260">MTKSAHVYRITLEQVSSKNDETPMQTPLKFEFGNHDDIFSIIEKMKQTDLFNQANESTEFALGLKLFSEVILKNKSHPLFEEIYPALGSFMKKLKSST</sequence>
<evidence type="ECO:0000313" key="2">
    <source>
        <dbReference type="Proteomes" id="UP000252182"/>
    </source>
</evidence>
<dbReference type="Proteomes" id="UP000252182">
    <property type="component" value="Chromosome"/>
</dbReference>
<name>A0A345DBS3_9BURK</name>